<protein>
    <submittedName>
        <fullName evidence="2">PPM-type phosphatase domain-containing protein</fullName>
    </submittedName>
</protein>
<organism evidence="1 2">
    <name type="scientific">Ascaris lumbricoides</name>
    <name type="common">Giant roundworm</name>
    <dbReference type="NCBI Taxonomy" id="6252"/>
    <lineage>
        <taxon>Eukaryota</taxon>
        <taxon>Metazoa</taxon>
        <taxon>Ecdysozoa</taxon>
        <taxon>Nematoda</taxon>
        <taxon>Chromadorea</taxon>
        <taxon>Rhabditida</taxon>
        <taxon>Spirurina</taxon>
        <taxon>Ascaridomorpha</taxon>
        <taxon>Ascaridoidea</taxon>
        <taxon>Ascarididae</taxon>
        <taxon>Ascaris</taxon>
    </lineage>
</organism>
<proteinExistence type="predicted"/>
<dbReference type="AlphaFoldDB" id="A0A0M3I8J5"/>
<evidence type="ECO:0000313" key="1">
    <source>
        <dbReference type="Proteomes" id="UP000036681"/>
    </source>
</evidence>
<reference evidence="2" key="1">
    <citation type="submission" date="2017-02" db="UniProtKB">
        <authorList>
            <consortium name="WormBaseParasite"/>
        </authorList>
    </citation>
    <scope>IDENTIFICATION</scope>
</reference>
<name>A0A0M3I8J5_ASCLU</name>
<accession>A0A0M3I8J5</accession>
<dbReference type="WBParaSite" id="ALUE_0001367701-mRNA-1">
    <property type="protein sequence ID" value="ALUE_0001367701-mRNA-1"/>
    <property type="gene ID" value="ALUE_0001367701"/>
</dbReference>
<sequence length="174" mass="19713">MDGVPVELYRIGFFNKERHRLARVAFANIHDTAHAQRVFQYHKHSPECNHEYIRKSSPKGFREDLALETVAEPDVSYVIYSDGVVADSLSPNGPPERVPNVAEGGDIEEMSRNGHPRQVAAALPKSWEPSVPEVRRNICHKNASFLNCMCLNARCTERELDLCLNEFCITTTYV</sequence>
<evidence type="ECO:0000313" key="2">
    <source>
        <dbReference type="WBParaSite" id="ALUE_0001367701-mRNA-1"/>
    </source>
</evidence>
<keyword evidence="1" id="KW-1185">Reference proteome</keyword>
<dbReference type="Proteomes" id="UP000036681">
    <property type="component" value="Unplaced"/>
</dbReference>